<feature type="transmembrane region" description="Helical" evidence="1">
    <location>
        <begin position="312"/>
        <end position="331"/>
    </location>
</feature>
<feature type="transmembrane region" description="Helical" evidence="1">
    <location>
        <begin position="49"/>
        <end position="70"/>
    </location>
</feature>
<feature type="transmembrane region" description="Helical" evidence="1">
    <location>
        <begin position="270"/>
        <end position="292"/>
    </location>
</feature>
<feature type="non-terminal residue" evidence="2">
    <location>
        <position position="1"/>
    </location>
</feature>
<feature type="transmembrane region" description="Helical" evidence="1">
    <location>
        <begin position="82"/>
        <end position="106"/>
    </location>
</feature>
<keyword evidence="3" id="KW-1185">Reference proteome</keyword>
<gene>
    <name evidence="2" type="ORF">Fcan01_25343</name>
</gene>
<evidence type="ECO:0000256" key="1">
    <source>
        <dbReference type="SAM" id="Phobius"/>
    </source>
</evidence>
<feature type="transmembrane region" description="Helical" evidence="1">
    <location>
        <begin position="142"/>
        <end position="164"/>
    </location>
</feature>
<keyword evidence="1" id="KW-1133">Transmembrane helix</keyword>
<proteinExistence type="predicted"/>
<organism evidence="2 3">
    <name type="scientific">Folsomia candida</name>
    <name type="common">Springtail</name>
    <dbReference type="NCBI Taxonomy" id="158441"/>
    <lineage>
        <taxon>Eukaryota</taxon>
        <taxon>Metazoa</taxon>
        <taxon>Ecdysozoa</taxon>
        <taxon>Arthropoda</taxon>
        <taxon>Hexapoda</taxon>
        <taxon>Collembola</taxon>
        <taxon>Entomobryomorpha</taxon>
        <taxon>Isotomoidea</taxon>
        <taxon>Isotomidae</taxon>
        <taxon>Proisotominae</taxon>
        <taxon>Folsomia</taxon>
    </lineage>
</organism>
<evidence type="ECO:0000313" key="2">
    <source>
        <dbReference type="EMBL" id="OXA39853.1"/>
    </source>
</evidence>
<accession>A0A226D3U5</accession>
<sequence>LNMDSIWPVIDTYGKAFSHMWRFPVSFNPSEKRVTLLPRNNYRYWVWKALGYLLPFYLFTGITTLVWVNQTKYRHPIKIEQIVICCLTVVTMTIVTSGWFGVILWGNVYSNMMNELNDDFDELVQQCAPPSLKKSSSTITNVLQVVMILYAACPLFVIPFFLYLNFHPPNLLSILVTSSLEIQIFPGPVQWIIFALRFIPNAIITLDGSRMLAFFHFRISNISGFSTLIIASTFQTQLLQIIENSTNFTKLHISLEFYDRLRINFQHGRIMMMNIFALFFFGLFLFGTSLAFCRVKLHGKFPWQFSILAPTFFGMTCAVGDVAIPILINCAKVPVEWLKRVKIVVGGWSGPRRAWGKRIVKSRQTQWVVLGVGDVKLYGITSQTKSATLFLIIDYTITLLLSINV</sequence>
<dbReference type="Proteomes" id="UP000198287">
    <property type="component" value="Unassembled WGS sequence"/>
</dbReference>
<dbReference type="EMBL" id="LNIX01000036">
    <property type="protein sequence ID" value="OXA39853.1"/>
    <property type="molecule type" value="Genomic_DNA"/>
</dbReference>
<dbReference type="AlphaFoldDB" id="A0A226D3U5"/>
<evidence type="ECO:0000313" key="3">
    <source>
        <dbReference type="Proteomes" id="UP000198287"/>
    </source>
</evidence>
<keyword evidence="1" id="KW-0472">Membrane</keyword>
<name>A0A226D3U5_FOLCA</name>
<comment type="caution">
    <text evidence="2">The sequence shown here is derived from an EMBL/GenBank/DDBJ whole genome shotgun (WGS) entry which is preliminary data.</text>
</comment>
<reference evidence="2 3" key="1">
    <citation type="submission" date="2015-12" db="EMBL/GenBank/DDBJ databases">
        <title>The genome of Folsomia candida.</title>
        <authorList>
            <person name="Faddeeva A."/>
            <person name="Derks M.F."/>
            <person name="Anvar Y."/>
            <person name="Smit S."/>
            <person name="Van Straalen N."/>
            <person name="Roelofs D."/>
        </authorList>
    </citation>
    <scope>NUCLEOTIDE SEQUENCE [LARGE SCALE GENOMIC DNA]</scope>
    <source>
        <strain evidence="2 3">VU population</strain>
        <tissue evidence="2">Whole body</tissue>
    </source>
</reference>
<keyword evidence="1" id="KW-0812">Transmembrane</keyword>
<protein>
    <submittedName>
        <fullName evidence="2">Uncharacterized protein</fullName>
    </submittedName>
</protein>